<dbReference type="Pfam" id="PF24883">
    <property type="entry name" value="NPHP3_N"/>
    <property type="match status" value="1"/>
</dbReference>
<sequence length="138" mass="15291">AFHNSGERFDPPRCHPNTRMAVIDKIMNWILGSAEEECKTMILWLHGAAGAGKSAIAQTIAERCHTLNLLLASFFFSRSDPSRSHAKHLITTIAYQVATNLPSTRALIAAAMEKDPLLVERSLETQILTLLIEPLQNL</sequence>
<feature type="non-terminal residue" evidence="3">
    <location>
        <position position="138"/>
    </location>
</feature>
<gene>
    <name evidence="3" type="ORF">M413DRAFT_38085</name>
</gene>
<dbReference type="HOGENOM" id="CLU_000288_6_8_1"/>
<dbReference type="Proteomes" id="UP000053424">
    <property type="component" value="Unassembled WGS sequence"/>
</dbReference>
<dbReference type="SUPFAM" id="SSF52540">
    <property type="entry name" value="P-loop containing nucleoside triphosphate hydrolases"/>
    <property type="match status" value="1"/>
</dbReference>
<dbReference type="OrthoDB" id="5106486at2759"/>
<dbReference type="Gene3D" id="3.40.50.300">
    <property type="entry name" value="P-loop containing nucleotide triphosphate hydrolases"/>
    <property type="match status" value="1"/>
</dbReference>
<reference evidence="4" key="2">
    <citation type="submission" date="2015-01" db="EMBL/GenBank/DDBJ databases">
        <title>Evolutionary Origins and Diversification of the Mycorrhizal Mutualists.</title>
        <authorList>
            <consortium name="DOE Joint Genome Institute"/>
            <consortium name="Mycorrhizal Genomics Consortium"/>
            <person name="Kohler A."/>
            <person name="Kuo A."/>
            <person name="Nagy L.G."/>
            <person name="Floudas D."/>
            <person name="Copeland A."/>
            <person name="Barry K.W."/>
            <person name="Cichocki N."/>
            <person name="Veneault-Fourrey C."/>
            <person name="LaButti K."/>
            <person name="Lindquist E.A."/>
            <person name="Lipzen A."/>
            <person name="Lundell T."/>
            <person name="Morin E."/>
            <person name="Murat C."/>
            <person name="Riley R."/>
            <person name="Ohm R."/>
            <person name="Sun H."/>
            <person name="Tunlid A."/>
            <person name="Henrissat B."/>
            <person name="Grigoriev I.V."/>
            <person name="Hibbett D.S."/>
            <person name="Martin F."/>
        </authorList>
    </citation>
    <scope>NUCLEOTIDE SEQUENCE [LARGE SCALE GENOMIC DNA]</scope>
    <source>
        <strain evidence="4">h7</strain>
    </source>
</reference>
<feature type="domain" description="Nephrocystin 3-like N-terminal" evidence="2">
    <location>
        <begin position="37"/>
        <end position="131"/>
    </location>
</feature>
<keyword evidence="1" id="KW-0677">Repeat</keyword>
<dbReference type="InterPro" id="IPR027417">
    <property type="entry name" value="P-loop_NTPase"/>
</dbReference>
<reference evidence="3 4" key="1">
    <citation type="submission" date="2014-04" db="EMBL/GenBank/DDBJ databases">
        <authorList>
            <consortium name="DOE Joint Genome Institute"/>
            <person name="Kuo A."/>
            <person name="Gay G."/>
            <person name="Dore J."/>
            <person name="Kohler A."/>
            <person name="Nagy L.G."/>
            <person name="Floudas D."/>
            <person name="Copeland A."/>
            <person name="Barry K.W."/>
            <person name="Cichocki N."/>
            <person name="Veneault-Fourrey C."/>
            <person name="LaButti K."/>
            <person name="Lindquist E.A."/>
            <person name="Lipzen A."/>
            <person name="Lundell T."/>
            <person name="Morin E."/>
            <person name="Murat C."/>
            <person name="Sun H."/>
            <person name="Tunlid A."/>
            <person name="Henrissat B."/>
            <person name="Grigoriev I.V."/>
            <person name="Hibbett D.S."/>
            <person name="Martin F."/>
            <person name="Nordberg H.P."/>
            <person name="Cantor M.N."/>
            <person name="Hua S.X."/>
        </authorList>
    </citation>
    <scope>NUCLEOTIDE SEQUENCE [LARGE SCALE GENOMIC DNA]</scope>
    <source>
        <strain evidence="4">h7</strain>
    </source>
</reference>
<evidence type="ECO:0000313" key="4">
    <source>
        <dbReference type="Proteomes" id="UP000053424"/>
    </source>
</evidence>
<dbReference type="AlphaFoldDB" id="A0A0C3C527"/>
<organism evidence="3 4">
    <name type="scientific">Hebeloma cylindrosporum</name>
    <dbReference type="NCBI Taxonomy" id="76867"/>
    <lineage>
        <taxon>Eukaryota</taxon>
        <taxon>Fungi</taxon>
        <taxon>Dikarya</taxon>
        <taxon>Basidiomycota</taxon>
        <taxon>Agaricomycotina</taxon>
        <taxon>Agaricomycetes</taxon>
        <taxon>Agaricomycetidae</taxon>
        <taxon>Agaricales</taxon>
        <taxon>Agaricineae</taxon>
        <taxon>Hymenogastraceae</taxon>
        <taxon>Hebeloma</taxon>
    </lineage>
</organism>
<protein>
    <recommendedName>
        <fullName evidence="2">Nephrocystin 3-like N-terminal domain-containing protein</fullName>
    </recommendedName>
</protein>
<accession>A0A0C3C527</accession>
<evidence type="ECO:0000259" key="2">
    <source>
        <dbReference type="Pfam" id="PF24883"/>
    </source>
</evidence>
<dbReference type="EMBL" id="KN831786">
    <property type="protein sequence ID" value="KIM39364.1"/>
    <property type="molecule type" value="Genomic_DNA"/>
</dbReference>
<keyword evidence="4" id="KW-1185">Reference proteome</keyword>
<dbReference type="InterPro" id="IPR056884">
    <property type="entry name" value="NPHP3-like_N"/>
</dbReference>
<name>A0A0C3C527_HEBCY</name>
<evidence type="ECO:0000313" key="3">
    <source>
        <dbReference type="EMBL" id="KIM39364.1"/>
    </source>
</evidence>
<feature type="non-terminal residue" evidence="3">
    <location>
        <position position="1"/>
    </location>
</feature>
<dbReference type="STRING" id="686832.A0A0C3C527"/>
<evidence type="ECO:0000256" key="1">
    <source>
        <dbReference type="ARBA" id="ARBA00022737"/>
    </source>
</evidence>
<proteinExistence type="predicted"/>